<proteinExistence type="predicted"/>
<feature type="region of interest" description="Disordered" evidence="1">
    <location>
        <begin position="23"/>
        <end position="46"/>
    </location>
</feature>
<feature type="compositionally biased region" description="Basic and acidic residues" evidence="1">
    <location>
        <begin position="37"/>
        <end position="46"/>
    </location>
</feature>
<dbReference type="RefSeq" id="WP_353633946.1">
    <property type="nucleotide sequence ID" value="NZ_CP159204.1"/>
</dbReference>
<protein>
    <submittedName>
        <fullName evidence="2">Uncharacterized protein</fullName>
    </submittedName>
</protein>
<dbReference type="AlphaFoldDB" id="A0AAU8CBD1"/>
<evidence type="ECO:0000256" key="1">
    <source>
        <dbReference type="SAM" id="MobiDB-lite"/>
    </source>
</evidence>
<reference evidence="2" key="1">
    <citation type="submission" date="2024-06" db="EMBL/GenBank/DDBJ databases">
        <title>Genome Sequence of an extremely halophilic archaeon isolated from Permian era halite, Salado Formation, Carlsbad, New Mexico: Halobacterium sp. strain NMX12-1.</title>
        <authorList>
            <person name="Sotoa L."/>
            <person name="DasSarma P."/>
            <person name="Anton B.P."/>
            <person name="Vincze T."/>
            <person name="Verma I."/>
            <person name="Eralp B."/>
            <person name="Powers D.W."/>
            <person name="Dozier B.L."/>
            <person name="Roberts R.J."/>
            <person name="DasSarma S."/>
        </authorList>
    </citation>
    <scope>NUCLEOTIDE SEQUENCE</scope>
    <source>
        <strain evidence="2">NMX12-1</strain>
    </source>
</reference>
<dbReference type="PROSITE" id="PS51257">
    <property type="entry name" value="PROKAR_LIPOPROTEIN"/>
    <property type="match status" value="1"/>
</dbReference>
<feature type="compositionally biased region" description="Acidic residues" evidence="1">
    <location>
        <begin position="27"/>
        <end position="36"/>
    </location>
</feature>
<dbReference type="EMBL" id="CP159204">
    <property type="protein sequence ID" value="XCF16033.1"/>
    <property type="molecule type" value="Genomic_DNA"/>
</dbReference>
<feature type="region of interest" description="Disordered" evidence="1">
    <location>
        <begin position="178"/>
        <end position="202"/>
    </location>
</feature>
<sequence>MPDWSRRRALHAVGTATAVALAGCSSSDDDGFEEPPGDERGDRVTDYDLRTVRASAAEPVFWKGDRPADEEPAVGGYAYVATEDDLADVSFGGSEPAEELAGFVRATDYGSESTLLQQRSVRECYDLRFRGVWREDDGFQTSFCSYLRPADVACSSGDRQTVAVAIRFPFVEDDVTSMGSSWSSSCDRRPDPVVADSGGDES</sequence>
<dbReference type="KEGG" id="hanx:ABSL23_12415"/>
<dbReference type="GeneID" id="91109965"/>
<accession>A0AAU8CBD1</accession>
<evidence type="ECO:0000313" key="2">
    <source>
        <dbReference type="EMBL" id="XCF16033.1"/>
    </source>
</evidence>
<name>A0AAU8CBD1_9EURY</name>
<gene>
    <name evidence="2" type="ORF">ABSL23_12415</name>
</gene>
<organism evidence="2">
    <name type="scientific">Halobacterium sp. NMX12-1</name>
    <dbReference type="NCBI Taxonomy" id="3166650"/>
    <lineage>
        <taxon>Archaea</taxon>
        <taxon>Methanobacteriati</taxon>
        <taxon>Methanobacteriota</taxon>
        <taxon>Stenosarchaea group</taxon>
        <taxon>Halobacteria</taxon>
        <taxon>Halobacteriales</taxon>
        <taxon>Halobacteriaceae</taxon>
        <taxon>Halobacterium</taxon>
    </lineage>
</organism>